<reference evidence="5" key="2">
    <citation type="journal article" date="2023" name="Int. J. Mol. Sci.">
        <title>De Novo Assembly and Annotation of 11 Diverse Shrub Willow (Salix) Genomes Reveals Novel Gene Organization in Sex-Linked Regions.</title>
        <authorList>
            <person name="Hyden B."/>
            <person name="Feng K."/>
            <person name="Yates T.B."/>
            <person name="Jawdy S."/>
            <person name="Cereghino C."/>
            <person name="Smart L.B."/>
            <person name="Muchero W."/>
        </authorList>
    </citation>
    <scope>NUCLEOTIDE SEQUENCE</scope>
    <source>
        <tissue evidence="5">Shoot tip</tissue>
    </source>
</reference>
<dbReference type="Proteomes" id="UP001151532">
    <property type="component" value="Chromosome 2"/>
</dbReference>
<feature type="domain" description="Protein kinase" evidence="4">
    <location>
        <begin position="1"/>
        <end position="123"/>
    </location>
</feature>
<keyword evidence="6" id="KW-1185">Reference proteome</keyword>
<evidence type="ECO:0000256" key="1">
    <source>
        <dbReference type="ARBA" id="ARBA00000900"/>
    </source>
</evidence>
<name>A0A9Q0PFI8_SALPP</name>
<protein>
    <recommendedName>
        <fullName evidence="2">RING-type E3 ubiquitin transferase</fullName>
        <ecNumber evidence="2">2.3.2.27</ecNumber>
    </recommendedName>
</protein>
<keyword evidence="3" id="KW-0833">Ubl conjugation pathway</keyword>
<evidence type="ECO:0000256" key="3">
    <source>
        <dbReference type="ARBA" id="ARBA00022786"/>
    </source>
</evidence>
<sequence length="123" mass="13952">MVLASRSLPAVWYSSLRIHGKRKLRRPSLQDRECPQLFLGKSGSIAAEIATVSLFLHRTKPSHRVHRDLKPINILLDNNYIEDLASQLITAKPPMGPTHIVEQAIENETLKEIVDSDVPDWHN</sequence>
<dbReference type="PANTHER" id="PTHR45647">
    <property type="entry name" value="OS02G0152300 PROTEIN"/>
    <property type="match status" value="1"/>
</dbReference>
<dbReference type="GO" id="GO:0004672">
    <property type="term" value="F:protein kinase activity"/>
    <property type="evidence" value="ECO:0007669"/>
    <property type="project" value="InterPro"/>
</dbReference>
<dbReference type="EMBL" id="JAPFFK010000019">
    <property type="protein sequence ID" value="KAJ6687282.1"/>
    <property type="molecule type" value="Genomic_DNA"/>
</dbReference>
<dbReference type="InterPro" id="IPR051348">
    <property type="entry name" value="U-box_ubiquitin_ligases"/>
</dbReference>
<dbReference type="InterPro" id="IPR011009">
    <property type="entry name" value="Kinase-like_dom_sf"/>
</dbReference>
<comment type="caution">
    <text evidence="5">The sequence shown here is derived from an EMBL/GenBank/DDBJ whole genome shotgun (WGS) entry which is preliminary data.</text>
</comment>
<dbReference type="SUPFAM" id="SSF56112">
    <property type="entry name" value="Protein kinase-like (PK-like)"/>
    <property type="match status" value="1"/>
</dbReference>
<dbReference type="AlphaFoldDB" id="A0A9Q0PFI8"/>
<dbReference type="GO" id="GO:0061630">
    <property type="term" value="F:ubiquitin protein ligase activity"/>
    <property type="evidence" value="ECO:0007669"/>
    <property type="project" value="UniProtKB-EC"/>
</dbReference>
<dbReference type="InterPro" id="IPR000719">
    <property type="entry name" value="Prot_kinase_dom"/>
</dbReference>
<accession>A0A9Q0PFI8</accession>
<dbReference type="PANTHER" id="PTHR45647:SF139">
    <property type="entry name" value="OS02G0152300 PROTEIN"/>
    <property type="match status" value="1"/>
</dbReference>
<evidence type="ECO:0000313" key="5">
    <source>
        <dbReference type="EMBL" id="KAJ6687282.1"/>
    </source>
</evidence>
<gene>
    <name evidence="5" type="ORF">OIU79_016899</name>
</gene>
<dbReference type="GO" id="GO:0005524">
    <property type="term" value="F:ATP binding"/>
    <property type="evidence" value="ECO:0007669"/>
    <property type="project" value="InterPro"/>
</dbReference>
<evidence type="ECO:0000313" key="6">
    <source>
        <dbReference type="Proteomes" id="UP001151532"/>
    </source>
</evidence>
<proteinExistence type="predicted"/>
<evidence type="ECO:0000256" key="2">
    <source>
        <dbReference type="ARBA" id="ARBA00012483"/>
    </source>
</evidence>
<dbReference type="Gene3D" id="1.10.510.10">
    <property type="entry name" value="Transferase(Phosphotransferase) domain 1"/>
    <property type="match status" value="1"/>
</dbReference>
<dbReference type="PROSITE" id="PS50011">
    <property type="entry name" value="PROTEIN_KINASE_DOM"/>
    <property type="match status" value="1"/>
</dbReference>
<comment type="catalytic activity">
    <reaction evidence="1">
        <text>S-ubiquitinyl-[E2 ubiquitin-conjugating enzyme]-L-cysteine + [acceptor protein]-L-lysine = [E2 ubiquitin-conjugating enzyme]-L-cysteine + N(6)-ubiquitinyl-[acceptor protein]-L-lysine.</text>
        <dbReference type="EC" id="2.3.2.27"/>
    </reaction>
</comment>
<organism evidence="5 6">
    <name type="scientific">Salix purpurea</name>
    <name type="common">Purple osier willow</name>
    <dbReference type="NCBI Taxonomy" id="77065"/>
    <lineage>
        <taxon>Eukaryota</taxon>
        <taxon>Viridiplantae</taxon>
        <taxon>Streptophyta</taxon>
        <taxon>Embryophyta</taxon>
        <taxon>Tracheophyta</taxon>
        <taxon>Spermatophyta</taxon>
        <taxon>Magnoliopsida</taxon>
        <taxon>eudicotyledons</taxon>
        <taxon>Gunneridae</taxon>
        <taxon>Pentapetalae</taxon>
        <taxon>rosids</taxon>
        <taxon>fabids</taxon>
        <taxon>Malpighiales</taxon>
        <taxon>Salicaceae</taxon>
        <taxon>Saliceae</taxon>
        <taxon>Salix</taxon>
    </lineage>
</organism>
<reference evidence="5" key="1">
    <citation type="submission" date="2022-11" db="EMBL/GenBank/DDBJ databases">
        <authorList>
            <person name="Hyden B.L."/>
            <person name="Feng K."/>
            <person name="Yates T."/>
            <person name="Jawdy S."/>
            <person name="Smart L.B."/>
            <person name="Muchero W."/>
        </authorList>
    </citation>
    <scope>NUCLEOTIDE SEQUENCE</scope>
    <source>
        <tissue evidence="5">Shoot tip</tissue>
    </source>
</reference>
<evidence type="ECO:0000259" key="4">
    <source>
        <dbReference type="PROSITE" id="PS50011"/>
    </source>
</evidence>
<dbReference type="EC" id="2.3.2.27" evidence="2"/>